<protein>
    <recommendedName>
        <fullName evidence="4 9">Squalene monooxygenase</fullName>
        <ecNumber evidence="4 9">1.14.14.17</ecNumber>
    </recommendedName>
</protein>
<dbReference type="InterPro" id="IPR013698">
    <property type="entry name" value="Squalene_epoxidase"/>
</dbReference>
<dbReference type="InterPro" id="IPR036188">
    <property type="entry name" value="FAD/NAD-bd_sf"/>
</dbReference>
<dbReference type="AlphaFoldDB" id="A0A0L0FFU6"/>
<dbReference type="GO" id="GO:0004506">
    <property type="term" value="F:squalene monooxygenase activity"/>
    <property type="evidence" value="ECO:0007669"/>
    <property type="project" value="UniProtKB-UniRule"/>
</dbReference>
<dbReference type="Pfam" id="PF13450">
    <property type="entry name" value="NAD_binding_8"/>
    <property type="match status" value="1"/>
</dbReference>
<keyword evidence="6 9" id="KW-0274">FAD</keyword>
<dbReference type="GO" id="GO:0050660">
    <property type="term" value="F:flavin adenine dinucleotide binding"/>
    <property type="evidence" value="ECO:0007669"/>
    <property type="project" value="UniProtKB-UniRule"/>
</dbReference>
<dbReference type="FunFam" id="3.50.50.60:FF:000662">
    <property type="entry name" value="Uncharacterized protein"/>
    <property type="match status" value="1"/>
</dbReference>
<dbReference type="RefSeq" id="XP_014148830.1">
    <property type="nucleotide sequence ID" value="XM_014293355.1"/>
</dbReference>
<comment type="subcellular location">
    <subcellularLocation>
        <location evidence="2">Membrane</location>
    </subcellularLocation>
</comment>
<dbReference type="GO" id="GO:0016020">
    <property type="term" value="C:membrane"/>
    <property type="evidence" value="ECO:0007669"/>
    <property type="project" value="UniProtKB-SubCell"/>
</dbReference>
<dbReference type="EC" id="1.14.14.17" evidence="4 9"/>
<gene>
    <name evidence="11" type="ORF">SARC_12535</name>
</gene>
<evidence type="ECO:0000256" key="8">
    <source>
        <dbReference type="ARBA" id="ARBA00023136"/>
    </source>
</evidence>
<evidence type="ECO:0000256" key="3">
    <source>
        <dbReference type="ARBA" id="ARBA00008802"/>
    </source>
</evidence>
<evidence type="ECO:0000256" key="2">
    <source>
        <dbReference type="ARBA" id="ARBA00004370"/>
    </source>
</evidence>
<proteinExistence type="inferred from homology"/>
<dbReference type="InterPro" id="IPR040125">
    <property type="entry name" value="Squalene_monox"/>
</dbReference>
<evidence type="ECO:0000256" key="6">
    <source>
        <dbReference type="ARBA" id="ARBA00022827"/>
    </source>
</evidence>
<dbReference type="eggNOG" id="KOG1298">
    <property type="taxonomic scope" value="Eukaryota"/>
</dbReference>
<keyword evidence="7 9" id="KW-0560">Oxidoreductase</keyword>
<accession>A0A0L0FFU6</accession>
<evidence type="ECO:0000256" key="7">
    <source>
        <dbReference type="ARBA" id="ARBA00023002"/>
    </source>
</evidence>
<dbReference type="GO" id="GO:0005783">
    <property type="term" value="C:endoplasmic reticulum"/>
    <property type="evidence" value="ECO:0007669"/>
    <property type="project" value="TreeGrafter"/>
</dbReference>
<dbReference type="GO" id="GO:0016126">
    <property type="term" value="P:sterol biosynthetic process"/>
    <property type="evidence" value="ECO:0007669"/>
    <property type="project" value="UniProtKB-UniRule"/>
</dbReference>
<comment type="function">
    <text evidence="9">Catalyzes the stereospecific oxidation of squalene to (S)-2,3-epoxysqualene, and is considered to be a rate-limiting enzyme in steroid biosynthesis.</text>
</comment>
<comment type="catalytic activity">
    <reaction evidence="9">
        <text>squalene + reduced [NADPH--hemoprotein reductase] + O2 = (S)-2,3-epoxysqualene + oxidized [NADPH--hemoprotein reductase] + H2O + H(+)</text>
        <dbReference type="Rhea" id="RHEA:25282"/>
        <dbReference type="Rhea" id="RHEA-COMP:11964"/>
        <dbReference type="Rhea" id="RHEA-COMP:11965"/>
        <dbReference type="ChEBI" id="CHEBI:15377"/>
        <dbReference type="ChEBI" id="CHEBI:15378"/>
        <dbReference type="ChEBI" id="CHEBI:15379"/>
        <dbReference type="ChEBI" id="CHEBI:15440"/>
        <dbReference type="ChEBI" id="CHEBI:15441"/>
        <dbReference type="ChEBI" id="CHEBI:57618"/>
        <dbReference type="ChEBI" id="CHEBI:58210"/>
        <dbReference type="EC" id="1.14.14.17"/>
    </reaction>
</comment>
<dbReference type="PRINTS" id="PR00420">
    <property type="entry name" value="RNGMNOXGNASE"/>
</dbReference>
<dbReference type="UniPathway" id="UPA00767">
    <property type="reaction ID" value="UER00752"/>
</dbReference>
<evidence type="ECO:0000256" key="1">
    <source>
        <dbReference type="ARBA" id="ARBA00001974"/>
    </source>
</evidence>
<dbReference type="Pfam" id="PF08491">
    <property type="entry name" value="SE"/>
    <property type="match status" value="1"/>
</dbReference>
<evidence type="ECO:0000256" key="5">
    <source>
        <dbReference type="ARBA" id="ARBA00022630"/>
    </source>
</evidence>
<evidence type="ECO:0000259" key="10">
    <source>
        <dbReference type="Pfam" id="PF08491"/>
    </source>
</evidence>
<dbReference type="PANTHER" id="PTHR10835:SF0">
    <property type="entry name" value="SQUALENE MONOOXYGENASE"/>
    <property type="match status" value="1"/>
</dbReference>
<evidence type="ECO:0000313" key="12">
    <source>
        <dbReference type="Proteomes" id="UP000054560"/>
    </source>
</evidence>
<comment type="cofactor">
    <cofactor evidence="1 9">
        <name>FAD</name>
        <dbReference type="ChEBI" id="CHEBI:57692"/>
    </cofactor>
</comment>
<keyword evidence="8" id="KW-0472">Membrane</keyword>
<organism evidence="11 12">
    <name type="scientific">Sphaeroforma arctica JP610</name>
    <dbReference type="NCBI Taxonomy" id="667725"/>
    <lineage>
        <taxon>Eukaryota</taxon>
        <taxon>Ichthyosporea</taxon>
        <taxon>Ichthyophonida</taxon>
        <taxon>Sphaeroforma</taxon>
    </lineage>
</organism>
<evidence type="ECO:0000313" key="11">
    <source>
        <dbReference type="EMBL" id="KNC74928.1"/>
    </source>
</evidence>
<evidence type="ECO:0000256" key="9">
    <source>
        <dbReference type="RuleBase" id="RU367121"/>
    </source>
</evidence>
<sequence>PGVEDFGPKVDGPELIIVGAGILGSSLAAAAARDGRKVVLIERSLAEPDRIVGELLQPGGIQSLTELGLRSCVDDIDAITEYGYMIYYKGETITLEYPQDDSGDKLYGKSFHHGRFIMKLREAAMKEKNVSVIEGTVTSLNEDENGCVTGVTYKTKTEEGEVEKKTISAPLTVVADGCFSKFRKQLSKTTPSVPSRFYSLELQDVVMEPMNYAIVALINPCPVLVYQIGTRETRVLVDVPENSGIDDVPEFMRNTVVPQLPEHIQGPFNAALESQQLRWMPNSYLPAAPLLKHGVLCMGDAMNMRHPLTGGGMSVAFKDVLLWTEFMRTIPDLRDHTTVRSAVRKFTFQRKQGHSFVVNVLANALYELFAASDGNLAVLRQGCFAYFQLGGECVNGPVRLLSILKPQPLVLVGHFFAVAVYGITGMLRECKSLLQLPATLVSSVKVMASAVRVIVPLTWQEMRLR</sequence>
<dbReference type="OrthoDB" id="1678617at2759"/>
<dbReference type="EMBL" id="KQ243974">
    <property type="protein sequence ID" value="KNC74928.1"/>
    <property type="molecule type" value="Genomic_DNA"/>
</dbReference>
<dbReference type="STRING" id="667725.A0A0L0FFU6"/>
<dbReference type="GeneID" id="25913039"/>
<comment type="similarity">
    <text evidence="3 9">Belongs to the squalene monooxygenase family.</text>
</comment>
<reference evidence="11 12" key="1">
    <citation type="submission" date="2011-02" db="EMBL/GenBank/DDBJ databases">
        <title>The Genome Sequence of Sphaeroforma arctica JP610.</title>
        <authorList>
            <consortium name="The Broad Institute Genome Sequencing Platform"/>
            <person name="Russ C."/>
            <person name="Cuomo C."/>
            <person name="Young S.K."/>
            <person name="Zeng Q."/>
            <person name="Gargeya S."/>
            <person name="Alvarado L."/>
            <person name="Berlin A."/>
            <person name="Chapman S.B."/>
            <person name="Chen Z."/>
            <person name="Freedman E."/>
            <person name="Gellesch M."/>
            <person name="Goldberg J."/>
            <person name="Griggs A."/>
            <person name="Gujja S."/>
            <person name="Heilman E."/>
            <person name="Heiman D."/>
            <person name="Howarth C."/>
            <person name="Mehta T."/>
            <person name="Neiman D."/>
            <person name="Pearson M."/>
            <person name="Roberts A."/>
            <person name="Saif S."/>
            <person name="Shea T."/>
            <person name="Shenoy N."/>
            <person name="Sisk P."/>
            <person name="Stolte C."/>
            <person name="Sykes S."/>
            <person name="White J."/>
            <person name="Yandava C."/>
            <person name="Burger G."/>
            <person name="Gray M.W."/>
            <person name="Holland P.W.H."/>
            <person name="King N."/>
            <person name="Lang F.B.F."/>
            <person name="Roger A.J."/>
            <person name="Ruiz-Trillo I."/>
            <person name="Haas B."/>
            <person name="Nusbaum C."/>
            <person name="Birren B."/>
        </authorList>
    </citation>
    <scope>NUCLEOTIDE SEQUENCE [LARGE SCALE GENOMIC DNA]</scope>
    <source>
        <strain evidence="11 12">JP610</strain>
    </source>
</reference>
<feature type="non-terminal residue" evidence="11">
    <location>
        <position position="1"/>
    </location>
</feature>
<keyword evidence="5 9" id="KW-0285">Flavoprotein</keyword>
<feature type="domain" description="Squalene epoxidase" evidence="10">
    <location>
        <begin position="169"/>
        <end position="437"/>
    </location>
</feature>
<dbReference type="Gene3D" id="3.50.50.60">
    <property type="entry name" value="FAD/NAD(P)-binding domain"/>
    <property type="match status" value="1"/>
</dbReference>
<dbReference type="GO" id="GO:0008203">
    <property type="term" value="P:cholesterol metabolic process"/>
    <property type="evidence" value="ECO:0007669"/>
    <property type="project" value="TreeGrafter"/>
</dbReference>
<dbReference type="Proteomes" id="UP000054560">
    <property type="component" value="Unassembled WGS sequence"/>
</dbReference>
<dbReference type="SUPFAM" id="SSF51905">
    <property type="entry name" value="FAD/NAD(P)-binding domain"/>
    <property type="match status" value="1"/>
</dbReference>
<name>A0A0L0FFU6_9EUKA</name>
<keyword evidence="12" id="KW-1185">Reference proteome</keyword>
<evidence type="ECO:0000256" key="4">
    <source>
        <dbReference type="ARBA" id="ARBA00012312"/>
    </source>
</evidence>
<dbReference type="PANTHER" id="PTHR10835">
    <property type="entry name" value="SQUALENE MONOOXYGENASE"/>
    <property type="match status" value="1"/>
</dbReference>